<dbReference type="Proteomes" id="UP000501849">
    <property type="component" value="Plasmid unnamed2"/>
</dbReference>
<evidence type="ECO:0000313" key="3">
    <source>
        <dbReference type="Proteomes" id="UP000501849"/>
    </source>
</evidence>
<keyword evidence="2" id="KW-0614">Plasmid</keyword>
<feature type="transmembrane region" description="Helical" evidence="1">
    <location>
        <begin position="223"/>
        <end position="246"/>
    </location>
</feature>
<keyword evidence="1" id="KW-0812">Transmembrane</keyword>
<feature type="transmembrane region" description="Helical" evidence="1">
    <location>
        <begin position="104"/>
        <end position="125"/>
    </location>
</feature>
<gene>
    <name evidence="2" type="ORF">EXE63_02605</name>
</gene>
<organism evidence="2 3">
    <name type="scientific">Mycolicibacterium frederiksbergense</name>
    <dbReference type="NCBI Taxonomy" id="117567"/>
    <lineage>
        <taxon>Bacteria</taxon>
        <taxon>Bacillati</taxon>
        <taxon>Actinomycetota</taxon>
        <taxon>Actinomycetes</taxon>
        <taxon>Mycobacteriales</taxon>
        <taxon>Mycobacteriaceae</taxon>
        <taxon>Mycolicibacterium</taxon>
    </lineage>
</organism>
<reference evidence="2 3" key="1">
    <citation type="submission" date="2019-04" db="EMBL/GenBank/DDBJ databases">
        <title>Draft, Whole-Genome Sequence of the Anthracene-degrading Mycobacterium frederiksbergense LB501T, Isolated from a Polycyclic Aromatic Hydrocarbon (PAH)-Contaminated Soil.</title>
        <authorList>
            <person name="Augelletti F."/>
        </authorList>
    </citation>
    <scope>NUCLEOTIDE SEQUENCE [LARGE SCALE GENOMIC DNA]</scope>
    <source>
        <strain evidence="2 3">LB 501T</strain>
        <plasmid evidence="2 3">unnamed2</plasmid>
    </source>
</reference>
<dbReference type="RefSeq" id="WP_168140642.1">
    <property type="nucleotide sequence ID" value="NZ_CP038798.1"/>
</dbReference>
<dbReference type="KEGG" id="mfre:EXE63_02605"/>
<keyword evidence="3" id="KW-1185">Reference proteome</keyword>
<evidence type="ECO:0000256" key="1">
    <source>
        <dbReference type="SAM" id="Phobius"/>
    </source>
</evidence>
<sequence length="264" mass="28847">MPDRYDDLRREWISEHAGIWNVQKRRAELLNRQIRKRIRTAAGARPSPYDDNVMHPHWARRGSTVEIIIERIVIGLCAVLAPLGWLAGRVLYEYAVRFIPERLRAYPVPALLFSAFGIGTLTALLYSPDGSLAGTVIAPYVLAQIPATFAAAGIYGILNGWLAVDGSASWWPLTPPPLPVDLTLPLGPDDLTAPSVFETFEPSEVVDMTPTSQISQSQQALHLVRIGVALCLIGTAWMTGAVAVGIRDAVLDVVTAPVPTTYYP</sequence>
<keyword evidence="1" id="KW-0472">Membrane</keyword>
<geneLocation type="plasmid" evidence="2 3">
    <name>unnamed2</name>
</geneLocation>
<evidence type="ECO:0000313" key="2">
    <source>
        <dbReference type="EMBL" id="QIV79915.1"/>
    </source>
</evidence>
<protein>
    <submittedName>
        <fullName evidence="2">Uncharacterized protein</fullName>
    </submittedName>
</protein>
<proteinExistence type="predicted"/>
<dbReference type="EMBL" id="CP038798">
    <property type="protein sequence ID" value="QIV79915.1"/>
    <property type="molecule type" value="Genomic_DNA"/>
</dbReference>
<accession>A0A6H0S0S5</accession>
<keyword evidence="1" id="KW-1133">Transmembrane helix</keyword>
<feature type="transmembrane region" description="Helical" evidence="1">
    <location>
        <begin position="137"/>
        <end position="158"/>
    </location>
</feature>
<name>A0A6H0S0S5_9MYCO</name>
<feature type="transmembrane region" description="Helical" evidence="1">
    <location>
        <begin position="72"/>
        <end position="92"/>
    </location>
</feature>
<dbReference type="AlphaFoldDB" id="A0A6H0S0S5"/>